<accession>A0A316TKT1</accession>
<dbReference type="GO" id="GO:0070967">
    <property type="term" value="F:coenzyme F420 binding"/>
    <property type="evidence" value="ECO:0007669"/>
    <property type="project" value="TreeGrafter"/>
</dbReference>
<dbReference type="InterPro" id="IPR011576">
    <property type="entry name" value="Pyridox_Oxase_N"/>
</dbReference>
<evidence type="ECO:0000313" key="4">
    <source>
        <dbReference type="Proteomes" id="UP000245507"/>
    </source>
</evidence>
<dbReference type="GO" id="GO:0005829">
    <property type="term" value="C:cytosol"/>
    <property type="evidence" value="ECO:0007669"/>
    <property type="project" value="TreeGrafter"/>
</dbReference>
<gene>
    <name evidence="3" type="ORF">DJ010_06380</name>
</gene>
<dbReference type="Proteomes" id="UP000245507">
    <property type="component" value="Unassembled WGS sequence"/>
</dbReference>
<dbReference type="InterPro" id="IPR012349">
    <property type="entry name" value="Split_barrel_FMN-bd"/>
</dbReference>
<comment type="caution">
    <text evidence="3">The sequence shown here is derived from an EMBL/GenBank/DDBJ whole genome shotgun (WGS) entry which is preliminary data.</text>
</comment>
<evidence type="ECO:0000313" key="3">
    <source>
        <dbReference type="EMBL" id="PWN03705.1"/>
    </source>
</evidence>
<reference evidence="3 4" key="1">
    <citation type="submission" date="2018-05" db="EMBL/GenBank/DDBJ databases">
        <title>Nocardioides silvaticus genome.</title>
        <authorList>
            <person name="Li C."/>
            <person name="Wang G."/>
        </authorList>
    </citation>
    <scope>NUCLEOTIDE SEQUENCE [LARGE SCALE GENOMIC DNA]</scope>
    <source>
        <strain evidence="3 4">CCTCC AB 2018079</strain>
    </source>
</reference>
<evidence type="ECO:0000256" key="1">
    <source>
        <dbReference type="ARBA" id="ARBA00023002"/>
    </source>
</evidence>
<dbReference type="PANTHER" id="PTHR35176">
    <property type="entry name" value="HEME OXYGENASE HI_0854-RELATED"/>
    <property type="match status" value="1"/>
</dbReference>
<dbReference type="SUPFAM" id="SSF50475">
    <property type="entry name" value="FMN-binding split barrel"/>
    <property type="match status" value="1"/>
</dbReference>
<keyword evidence="4" id="KW-1185">Reference proteome</keyword>
<dbReference type="InterPro" id="IPR052019">
    <property type="entry name" value="F420H2_bilvrd_red/Heme_oxyg"/>
</dbReference>
<name>A0A316TKT1_9ACTN</name>
<dbReference type="GO" id="GO:0016627">
    <property type="term" value="F:oxidoreductase activity, acting on the CH-CH group of donors"/>
    <property type="evidence" value="ECO:0007669"/>
    <property type="project" value="TreeGrafter"/>
</dbReference>
<keyword evidence="1" id="KW-0560">Oxidoreductase</keyword>
<dbReference type="OrthoDB" id="158738at2"/>
<organism evidence="3 4">
    <name type="scientific">Nocardioides silvaticus</name>
    <dbReference type="NCBI Taxonomy" id="2201891"/>
    <lineage>
        <taxon>Bacteria</taxon>
        <taxon>Bacillati</taxon>
        <taxon>Actinomycetota</taxon>
        <taxon>Actinomycetes</taxon>
        <taxon>Propionibacteriales</taxon>
        <taxon>Nocardioidaceae</taxon>
        <taxon>Nocardioides</taxon>
    </lineage>
</organism>
<dbReference type="Gene3D" id="2.30.110.10">
    <property type="entry name" value="Electron Transport, Fmn-binding Protein, Chain A"/>
    <property type="match status" value="1"/>
</dbReference>
<dbReference type="AlphaFoldDB" id="A0A316TKT1"/>
<feature type="domain" description="Pyridoxamine 5'-phosphate oxidase N-terminal" evidence="2">
    <location>
        <begin position="16"/>
        <end position="153"/>
    </location>
</feature>
<dbReference type="RefSeq" id="WP_109692794.1">
    <property type="nucleotide sequence ID" value="NZ_QGDD01000002.1"/>
</dbReference>
<dbReference type="PANTHER" id="PTHR35176:SF6">
    <property type="entry name" value="HEME OXYGENASE HI_0854-RELATED"/>
    <property type="match status" value="1"/>
</dbReference>
<protein>
    <submittedName>
        <fullName evidence="3">Pyridoxamine 5'-phosphate oxidase</fullName>
    </submittedName>
</protein>
<evidence type="ECO:0000259" key="2">
    <source>
        <dbReference type="Pfam" id="PF01243"/>
    </source>
</evidence>
<proteinExistence type="predicted"/>
<dbReference type="EMBL" id="QGDD01000002">
    <property type="protein sequence ID" value="PWN03705.1"/>
    <property type="molecule type" value="Genomic_DNA"/>
</dbReference>
<dbReference type="Pfam" id="PF01243">
    <property type="entry name" value="PNPOx_N"/>
    <property type="match status" value="1"/>
</dbReference>
<sequence length="159" mass="17894">MSNTGTSGRDAVKLSDEEVQALLAENLKVQVASNGPDGTPHLTTLFYIVRDGRIAFWTYGRSQKIRNLERDPRVSALVEDGVDYFELRGVSIQGRAEIVRDYEEIYSIGSEVATRMLNAESFEALGDFGRETVEKQAQKRVAVIIHPEHVATWDHRKMV</sequence>